<keyword evidence="9" id="KW-0411">Iron-sulfur</keyword>
<keyword evidence="8" id="KW-0408">Iron</keyword>
<keyword evidence="10" id="KW-0496">Mitochondrion</keyword>
<evidence type="ECO:0000256" key="6">
    <source>
        <dbReference type="ARBA" id="ARBA00022840"/>
    </source>
</evidence>
<dbReference type="PANTHER" id="PTHR42961">
    <property type="entry name" value="IRON-SULFUR PROTEIN NUBPL"/>
    <property type="match status" value="1"/>
</dbReference>
<proteinExistence type="evidence at transcript level"/>
<evidence type="ECO:0000256" key="15">
    <source>
        <dbReference type="SAM" id="MobiDB-lite"/>
    </source>
</evidence>
<dbReference type="HAMAP" id="MF_02040">
    <property type="entry name" value="Mrp_NBP35"/>
    <property type="match status" value="1"/>
</dbReference>
<dbReference type="OrthoDB" id="1741334at2759"/>
<feature type="compositionally biased region" description="Polar residues" evidence="15">
    <location>
        <begin position="53"/>
        <end position="75"/>
    </location>
</feature>
<evidence type="ECO:0000256" key="3">
    <source>
        <dbReference type="ARBA" id="ARBA00022485"/>
    </source>
</evidence>
<dbReference type="PROSITE" id="PS01215">
    <property type="entry name" value="MRP"/>
    <property type="match status" value="1"/>
</dbReference>
<dbReference type="GO" id="GO:0046872">
    <property type="term" value="F:metal ion binding"/>
    <property type="evidence" value="ECO:0007669"/>
    <property type="project" value="UniProtKB-KW"/>
</dbReference>
<evidence type="ECO:0000256" key="1">
    <source>
        <dbReference type="ARBA" id="ARBA00001966"/>
    </source>
</evidence>
<dbReference type="PANTHER" id="PTHR42961:SF2">
    <property type="entry name" value="IRON-SULFUR PROTEIN NUBPL"/>
    <property type="match status" value="1"/>
</dbReference>
<dbReference type="GO" id="GO:0016226">
    <property type="term" value="P:iron-sulfur cluster assembly"/>
    <property type="evidence" value="ECO:0007669"/>
    <property type="project" value="InterPro"/>
</dbReference>
<protein>
    <recommendedName>
        <fullName evidence="13">Iron-sulfur cluster transfer protein NUBPL</fullName>
    </recommendedName>
    <alternativeName>
        <fullName evidence="14">Nucleotide-binding protein-like</fullName>
    </alternativeName>
</protein>
<dbReference type="InterPro" id="IPR000808">
    <property type="entry name" value="Mrp-like_CS"/>
</dbReference>
<sequence length="342" mass="36886">MIQHQHASHLLILYQKVVSESLLLIHINVSGALGEYNVVGALFDRSRGMEGSSLPTPYTKSATGSGNQSKISTHQQELMKRGLPKKAPIEGVRYIILVASGKGGVGKSTTAVNLAAAISVVKQTANVGILDADIYGPSIPKMMGLSGEPTLSRENLMIPLNNFGIKCMSIGFLVDDKSAIVWRGPMVMSAIHKLTREVNWSPLDYLIIDMPPGTGDTQLSISQEVHVNGAIVVTTPQDIALLDARRGAEMFRKVNIPVLGFVQNMSVFVCPNCSSTTHIFGDNGTQKLASEMGVDILGDVPLHLSVRESCDQGIPIVFSRPESPESRVYKEIALKIVAEFPI</sequence>
<keyword evidence="7" id="KW-0809">Transit peptide</keyword>
<dbReference type="CDD" id="cd02037">
    <property type="entry name" value="Mrp_NBP35"/>
    <property type="match status" value="1"/>
</dbReference>
<evidence type="ECO:0000256" key="12">
    <source>
        <dbReference type="ARBA" id="ARBA00056637"/>
    </source>
</evidence>
<comment type="similarity">
    <text evidence="11">Belongs to the Mrp/NBP35 ATP-binding proteins family.</text>
</comment>
<keyword evidence="6" id="KW-0067">ATP-binding</keyword>
<keyword evidence="3" id="KW-0004">4Fe-4S</keyword>
<gene>
    <name evidence="16" type="primary">NUBPL</name>
</gene>
<feature type="region of interest" description="Disordered" evidence="15">
    <location>
        <begin position="52"/>
        <end position="75"/>
    </location>
</feature>
<evidence type="ECO:0000256" key="10">
    <source>
        <dbReference type="ARBA" id="ARBA00023128"/>
    </source>
</evidence>
<comment type="cofactor">
    <cofactor evidence="1">
        <name>[4Fe-4S] cluster</name>
        <dbReference type="ChEBI" id="CHEBI:49883"/>
    </cofactor>
</comment>
<dbReference type="AlphaFoldDB" id="T2M8I5"/>
<evidence type="ECO:0000256" key="5">
    <source>
        <dbReference type="ARBA" id="ARBA00022741"/>
    </source>
</evidence>
<dbReference type="GO" id="GO:0140663">
    <property type="term" value="F:ATP-dependent FeS chaperone activity"/>
    <property type="evidence" value="ECO:0007669"/>
    <property type="project" value="InterPro"/>
</dbReference>
<evidence type="ECO:0000256" key="9">
    <source>
        <dbReference type="ARBA" id="ARBA00023014"/>
    </source>
</evidence>
<evidence type="ECO:0000256" key="7">
    <source>
        <dbReference type="ARBA" id="ARBA00022946"/>
    </source>
</evidence>
<evidence type="ECO:0000256" key="2">
    <source>
        <dbReference type="ARBA" id="ARBA00004173"/>
    </source>
</evidence>
<feature type="non-terminal residue" evidence="16">
    <location>
        <position position="1"/>
    </location>
</feature>
<comment type="function">
    <text evidence="12">Iron-sulfur cluster transfer protein involved in the assembly of the mitochondrial membrane respiratory chain NADH dehydrogenase (Complex I). May deliver one or more Fe-S clusters to complex I subunits.</text>
</comment>
<name>T2M8I5_HYDVU</name>
<dbReference type="InterPro" id="IPR033756">
    <property type="entry name" value="YlxH/NBP35"/>
</dbReference>
<dbReference type="InterPro" id="IPR027417">
    <property type="entry name" value="P-loop_NTPase"/>
</dbReference>
<reference evidence="16" key="1">
    <citation type="journal article" date="2013" name="Genome Biol. Evol.">
        <title>Punctuated emergences of genetic and phenotypic innovations in eumetazoan, bilaterian, euteleostome, and hominidae ancestors.</title>
        <authorList>
            <person name="Wenger Y."/>
            <person name="Galliot B."/>
        </authorList>
    </citation>
    <scope>NUCLEOTIDE SEQUENCE</scope>
    <source>
        <tissue evidence="16">Whole animals</tissue>
    </source>
</reference>
<accession>T2M8I5</accession>
<keyword evidence="4" id="KW-0479">Metal-binding</keyword>
<evidence type="ECO:0000313" key="16">
    <source>
        <dbReference type="EMBL" id="CDG68568.1"/>
    </source>
</evidence>
<comment type="subcellular location">
    <subcellularLocation>
        <location evidence="2">Mitochondrion</location>
    </subcellularLocation>
</comment>
<evidence type="ECO:0000256" key="14">
    <source>
        <dbReference type="ARBA" id="ARBA00081370"/>
    </source>
</evidence>
<evidence type="ECO:0000256" key="11">
    <source>
        <dbReference type="ARBA" id="ARBA00024036"/>
    </source>
</evidence>
<dbReference type="FunFam" id="3.40.50.300:FF:000709">
    <property type="entry name" value="Iron-sulfur protein NUBPL isoform X1"/>
    <property type="match status" value="1"/>
</dbReference>
<evidence type="ECO:0000256" key="4">
    <source>
        <dbReference type="ARBA" id="ARBA00022723"/>
    </source>
</evidence>
<evidence type="ECO:0000256" key="13">
    <source>
        <dbReference type="ARBA" id="ARBA00069083"/>
    </source>
</evidence>
<keyword evidence="5" id="KW-0547">Nucleotide-binding</keyword>
<dbReference type="Gene3D" id="3.40.50.300">
    <property type="entry name" value="P-loop containing nucleotide triphosphate hydrolases"/>
    <property type="match status" value="1"/>
</dbReference>
<dbReference type="GO" id="GO:0005759">
    <property type="term" value="C:mitochondrial matrix"/>
    <property type="evidence" value="ECO:0007669"/>
    <property type="project" value="UniProtKB-ARBA"/>
</dbReference>
<evidence type="ECO:0000256" key="8">
    <source>
        <dbReference type="ARBA" id="ARBA00023004"/>
    </source>
</evidence>
<dbReference type="Pfam" id="PF10609">
    <property type="entry name" value="ParA"/>
    <property type="match status" value="1"/>
</dbReference>
<dbReference type="GO" id="GO:0032981">
    <property type="term" value="P:mitochondrial respiratory chain complex I assembly"/>
    <property type="evidence" value="ECO:0007669"/>
    <property type="project" value="TreeGrafter"/>
</dbReference>
<dbReference type="GO" id="GO:0051539">
    <property type="term" value="F:4 iron, 4 sulfur cluster binding"/>
    <property type="evidence" value="ECO:0007669"/>
    <property type="project" value="UniProtKB-KW"/>
</dbReference>
<organism evidence="16">
    <name type="scientific">Hydra vulgaris</name>
    <name type="common">Hydra</name>
    <name type="synonym">Hydra attenuata</name>
    <dbReference type="NCBI Taxonomy" id="6087"/>
    <lineage>
        <taxon>Eukaryota</taxon>
        <taxon>Metazoa</taxon>
        <taxon>Cnidaria</taxon>
        <taxon>Hydrozoa</taxon>
        <taxon>Hydroidolina</taxon>
        <taxon>Anthoathecata</taxon>
        <taxon>Aplanulata</taxon>
        <taxon>Hydridae</taxon>
        <taxon>Hydra</taxon>
    </lineage>
</organism>
<dbReference type="InterPro" id="IPR044304">
    <property type="entry name" value="NUBPL-like"/>
</dbReference>
<dbReference type="GO" id="GO:0005524">
    <property type="term" value="F:ATP binding"/>
    <property type="evidence" value="ECO:0007669"/>
    <property type="project" value="UniProtKB-KW"/>
</dbReference>
<dbReference type="InterPro" id="IPR019591">
    <property type="entry name" value="Mrp/NBP35_ATP-bd"/>
</dbReference>
<dbReference type="EMBL" id="HAAD01002336">
    <property type="protein sequence ID" value="CDG68568.1"/>
    <property type="molecule type" value="mRNA"/>
</dbReference>
<dbReference type="SUPFAM" id="SSF52540">
    <property type="entry name" value="P-loop containing nucleoside triphosphate hydrolases"/>
    <property type="match status" value="1"/>
</dbReference>